<protein>
    <recommendedName>
        <fullName evidence="7">D,D-heptose 1,7-bisphosphate phosphatase</fullName>
    </recommendedName>
</protein>
<dbReference type="InterPro" id="IPR036412">
    <property type="entry name" value="HAD-like_sf"/>
</dbReference>
<dbReference type="GO" id="GO:0046872">
    <property type="term" value="F:metal ion binding"/>
    <property type="evidence" value="ECO:0007669"/>
    <property type="project" value="UniProtKB-KW"/>
</dbReference>
<dbReference type="Gene3D" id="3.90.550.10">
    <property type="entry name" value="Spore Coat Polysaccharide Biosynthesis Protein SpsA, Chain A"/>
    <property type="match status" value="1"/>
</dbReference>
<keyword evidence="3" id="KW-0963">Cytoplasm</keyword>
<dbReference type="GO" id="GO:0016791">
    <property type="term" value="F:phosphatase activity"/>
    <property type="evidence" value="ECO:0007669"/>
    <property type="project" value="InterPro"/>
</dbReference>
<dbReference type="NCBIfam" id="TIGR01662">
    <property type="entry name" value="HAD-SF-IIIA"/>
    <property type="match status" value="1"/>
</dbReference>
<evidence type="ECO:0000256" key="6">
    <source>
        <dbReference type="ARBA" id="ARBA00023277"/>
    </source>
</evidence>
<comment type="subcellular location">
    <subcellularLocation>
        <location evidence="1">Cytoplasm</location>
    </subcellularLocation>
</comment>
<dbReference type="AlphaFoldDB" id="G7ZJ68"/>
<accession>G7ZJ68</accession>
<dbReference type="InterPro" id="IPR023214">
    <property type="entry name" value="HAD_sf"/>
</dbReference>
<dbReference type="InterPro" id="IPR004446">
    <property type="entry name" value="Heptose_bisP_phosphatase"/>
</dbReference>
<dbReference type="InterPro" id="IPR029044">
    <property type="entry name" value="Nucleotide-diphossugar_trans"/>
</dbReference>
<dbReference type="SUPFAM" id="SSF56784">
    <property type="entry name" value="HAD-like"/>
    <property type="match status" value="1"/>
</dbReference>
<organism evidence="9 10">
    <name type="scientific">Azospirillum lipoferum (strain 4B)</name>
    <dbReference type="NCBI Taxonomy" id="862719"/>
    <lineage>
        <taxon>Bacteria</taxon>
        <taxon>Pseudomonadati</taxon>
        <taxon>Pseudomonadota</taxon>
        <taxon>Alphaproteobacteria</taxon>
        <taxon>Rhodospirillales</taxon>
        <taxon>Azospirillaceae</taxon>
        <taxon>Azospirillum</taxon>
    </lineage>
</organism>
<keyword evidence="4" id="KW-0479">Metal-binding</keyword>
<evidence type="ECO:0000256" key="4">
    <source>
        <dbReference type="ARBA" id="ARBA00022723"/>
    </source>
</evidence>
<dbReference type="PANTHER" id="PTHR42891">
    <property type="entry name" value="D-GLYCERO-BETA-D-MANNO-HEPTOSE-1,7-BISPHOSPHATE 7-PHOSPHATASE"/>
    <property type="match status" value="1"/>
</dbReference>
<dbReference type="Proteomes" id="UP000005667">
    <property type="component" value="Plasmid AZO_p6"/>
</dbReference>
<dbReference type="SUPFAM" id="SSF53448">
    <property type="entry name" value="Nucleotide-diphospho-sugar transferases"/>
    <property type="match status" value="1"/>
</dbReference>
<dbReference type="GO" id="GO:0005737">
    <property type="term" value="C:cytoplasm"/>
    <property type="evidence" value="ECO:0007669"/>
    <property type="project" value="UniProtKB-SubCell"/>
</dbReference>
<evidence type="ECO:0000256" key="7">
    <source>
        <dbReference type="ARBA" id="ARBA00031828"/>
    </source>
</evidence>
<keyword evidence="6" id="KW-0119">Carbohydrate metabolism</keyword>
<dbReference type="KEGG" id="ali:AZOLI_p60226"/>
<evidence type="ECO:0000259" key="8">
    <source>
        <dbReference type="Pfam" id="PF00483"/>
    </source>
</evidence>
<dbReference type="Gene3D" id="3.40.50.1000">
    <property type="entry name" value="HAD superfamily/HAD-like"/>
    <property type="match status" value="1"/>
</dbReference>
<dbReference type="Pfam" id="PF00483">
    <property type="entry name" value="NTP_transferase"/>
    <property type="match status" value="1"/>
</dbReference>
<evidence type="ECO:0000256" key="1">
    <source>
        <dbReference type="ARBA" id="ARBA00004496"/>
    </source>
</evidence>
<dbReference type="HOGENOM" id="CLU_028110_0_0_5"/>
<dbReference type="InterPro" id="IPR006543">
    <property type="entry name" value="Histidinol-phos"/>
</dbReference>
<dbReference type="CDD" id="cd06915">
    <property type="entry name" value="NTP_transferase_WcbM_like"/>
    <property type="match status" value="1"/>
</dbReference>
<evidence type="ECO:0000313" key="10">
    <source>
        <dbReference type="Proteomes" id="UP000005667"/>
    </source>
</evidence>
<dbReference type="EMBL" id="FQ311874">
    <property type="protein sequence ID" value="CBS91629.1"/>
    <property type="molecule type" value="Genomic_DNA"/>
</dbReference>
<geneLocation type="plasmid" evidence="9 10">
    <name>AZO_p6</name>
</geneLocation>
<dbReference type="Pfam" id="PF13242">
    <property type="entry name" value="Hydrolase_like"/>
    <property type="match status" value="1"/>
</dbReference>
<dbReference type="OrthoDB" id="9814110at2"/>
<dbReference type="InterPro" id="IPR005835">
    <property type="entry name" value="NTP_transferase_dom"/>
</dbReference>
<keyword evidence="9" id="KW-0614">Plasmid</keyword>
<evidence type="ECO:0000256" key="5">
    <source>
        <dbReference type="ARBA" id="ARBA00022801"/>
    </source>
</evidence>
<dbReference type="RefSeq" id="WP_014190050.1">
    <property type="nucleotide sequence ID" value="NC_016588.1"/>
</dbReference>
<comment type="similarity">
    <text evidence="2">Belongs to the GmhB family.</text>
</comment>
<gene>
    <name evidence="9" type="ordered locus">AZOLI_p60226</name>
</gene>
<name>G7ZJ68_AZOL4</name>
<dbReference type="GO" id="GO:0005975">
    <property type="term" value="P:carbohydrate metabolic process"/>
    <property type="evidence" value="ECO:0007669"/>
    <property type="project" value="InterPro"/>
</dbReference>
<evidence type="ECO:0000313" key="9">
    <source>
        <dbReference type="EMBL" id="CBS91629.1"/>
    </source>
</evidence>
<dbReference type="InterPro" id="IPR006549">
    <property type="entry name" value="HAD-SF_hydro_IIIA"/>
</dbReference>
<reference evidence="10" key="1">
    <citation type="journal article" date="2011" name="PLoS Genet.">
        <title>Azospirillum genomes reveal transition of bacteria from aquatic to terrestrial environments.</title>
        <authorList>
            <person name="Wisniewski-Dye F."/>
            <person name="Borziak K."/>
            <person name="Khalsa-Moyers G."/>
            <person name="Alexandre G."/>
            <person name="Sukharnikov L.O."/>
            <person name="Wuichet K."/>
            <person name="Hurst G.B."/>
            <person name="McDonald W.H."/>
            <person name="Robertson J.S."/>
            <person name="Barbe V."/>
            <person name="Calteau A."/>
            <person name="Rouy Z."/>
            <person name="Mangenot S."/>
            <person name="Prigent-Combaret C."/>
            <person name="Normand P."/>
            <person name="Boyer M."/>
            <person name="Siguier P."/>
            <person name="Dessaux Y."/>
            <person name="Elmerich C."/>
            <person name="Condemine G."/>
            <person name="Krishnen G."/>
            <person name="Kennedy I."/>
            <person name="Paterson A.H."/>
            <person name="Gonzalez V."/>
            <person name="Mavingui P."/>
            <person name="Zhulin I.B."/>
        </authorList>
    </citation>
    <scope>NUCLEOTIDE SEQUENCE [LARGE SCALE GENOMIC DNA]</scope>
    <source>
        <strain evidence="10">4B</strain>
    </source>
</reference>
<sequence>MLHQAVILVGGRGTRLGPLTDDTPKPLLPVSERPFLGYLVDELARQGFDDILLLAGYRGDRMDSFCAEMRRPGLRLRCVTEPEPAGTGGALRLAADLLETQFLLLNGDTLFDINLNDLASPPLPADGSVLARMALRRVPDTARYGAIILENGRVTAIHEKGRTGEGPINGGIYLLDRRAVGRLPPSPCSIETGLFPLLAAAGAVEGRVYDRFFLDIGVPDDFALAQSVIPASRRRRAAFFDRDGVLNEDIGFAHRPDQIAWMPGAREAVKRLNDAGFLVFVVTNQGGVARGLYSEEHVRTLHRWMQEELRTVGAHVDAFYHCPHHPDHGEPPYRTDCRCRKPEPGMLLQAMAEWPVEPQGSFLVGDRETDVQAAQRAGIEGTLYRGGDLDALVAGILARSGAGLGARSGTGAEVEAVR</sequence>
<evidence type="ECO:0000256" key="2">
    <source>
        <dbReference type="ARBA" id="ARBA00005628"/>
    </source>
</evidence>
<dbReference type="PANTHER" id="PTHR42891:SF1">
    <property type="entry name" value="D-GLYCERO-BETA-D-MANNO-HEPTOSE-1,7-BISPHOSPHATE 7-PHOSPHATASE"/>
    <property type="match status" value="1"/>
</dbReference>
<feature type="domain" description="Nucleotidyl transferase" evidence="8">
    <location>
        <begin position="5"/>
        <end position="225"/>
    </location>
</feature>
<keyword evidence="10" id="KW-1185">Reference proteome</keyword>
<keyword evidence="5" id="KW-0378">Hydrolase</keyword>
<dbReference type="CDD" id="cd07503">
    <property type="entry name" value="HAD_HisB-N"/>
    <property type="match status" value="1"/>
</dbReference>
<dbReference type="GO" id="GO:0016740">
    <property type="term" value="F:transferase activity"/>
    <property type="evidence" value="ECO:0007669"/>
    <property type="project" value="UniProtKB-KW"/>
</dbReference>
<dbReference type="NCBIfam" id="TIGR01656">
    <property type="entry name" value="Histidinol-ppas"/>
    <property type="match status" value="1"/>
</dbReference>
<evidence type="ECO:0000256" key="3">
    <source>
        <dbReference type="ARBA" id="ARBA00022490"/>
    </source>
</evidence>
<proteinExistence type="inferred from homology"/>